<dbReference type="Gene3D" id="2.160.20.10">
    <property type="entry name" value="Single-stranded right-handed beta-helix, Pectin lyase-like"/>
    <property type="match status" value="1"/>
</dbReference>
<dbReference type="RefSeq" id="WP_339575210.1">
    <property type="nucleotide sequence ID" value="NZ_JBBIAA010000012.1"/>
</dbReference>
<dbReference type="SUPFAM" id="SSF51126">
    <property type="entry name" value="Pectin lyase-like"/>
    <property type="match status" value="1"/>
</dbReference>
<proteinExistence type="predicted"/>
<evidence type="ECO:0000313" key="3">
    <source>
        <dbReference type="Proteomes" id="UP001387100"/>
    </source>
</evidence>
<keyword evidence="3" id="KW-1185">Reference proteome</keyword>
<comment type="caution">
    <text evidence="2">The sequence shown here is derived from an EMBL/GenBank/DDBJ whole genome shotgun (WGS) entry which is preliminary data.</text>
</comment>
<gene>
    <name evidence="2" type="ORF">WDZ17_11030</name>
</gene>
<feature type="chain" id="PRO_5046198449" description="Parallel beta helix pectate lyase-like protein" evidence="1">
    <location>
        <begin position="31"/>
        <end position="372"/>
    </location>
</feature>
<reference evidence="2 3" key="1">
    <citation type="journal article" date="2017" name="Int. J. Syst. Evol. Microbiol.">
        <title>Pseudokineococcus basanitobsidens sp. nov., isolated from volcanic rock.</title>
        <authorList>
            <person name="Lee D.W."/>
            <person name="Park M.Y."/>
            <person name="Kim J.J."/>
            <person name="Kim B.S."/>
        </authorList>
    </citation>
    <scope>NUCLEOTIDE SEQUENCE [LARGE SCALE GENOMIC DNA]</scope>
    <source>
        <strain evidence="2 3">DSM 103726</strain>
    </source>
</reference>
<protein>
    <recommendedName>
        <fullName evidence="4">Parallel beta helix pectate lyase-like protein</fullName>
    </recommendedName>
</protein>
<sequence>MALHLRRRRLVVPLLVCAALLAASAAPASAEGRTTRTSWTTSKAFVGAVAALRAGDTLELAPGTYDIGAVKPTLHQGTSSAPIRLTAADPDRPPHLRGHLILEDADHWSVTHLKITATVPDEPALKMAGGTGWSVTDSEFTGAASTRDYANVAIDSNRYTRTAPSDWSFSDNCVHDAAPRPEGDPAGYHNLYVNAEGGGRGGLITRNVMYGAPGGANIKIGAGGNTAVRGAWGVRVEYNTLFDAAWQIFLFGDIDDISVRRNLLVRSTGGPSVSTGQYFHSLPGGAVRVDSQDNYGYQLGGRPTFALSSPTSSYLDAGNFEGSDPRFAVGCGRFRPTEPAAARYGRYGAEPHDGTPAMVCTAAWAGETRRPA</sequence>
<organism evidence="2 3">
    <name type="scientific">Pseudokineococcus basanitobsidens</name>
    <dbReference type="NCBI Taxonomy" id="1926649"/>
    <lineage>
        <taxon>Bacteria</taxon>
        <taxon>Bacillati</taxon>
        <taxon>Actinomycetota</taxon>
        <taxon>Actinomycetes</taxon>
        <taxon>Kineosporiales</taxon>
        <taxon>Kineosporiaceae</taxon>
        <taxon>Pseudokineococcus</taxon>
    </lineage>
</organism>
<evidence type="ECO:0000256" key="1">
    <source>
        <dbReference type="SAM" id="SignalP"/>
    </source>
</evidence>
<dbReference type="EMBL" id="JBBIAA010000012">
    <property type="protein sequence ID" value="MEJ5945825.1"/>
    <property type="molecule type" value="Genomic_DNA"/>
</dbReference>
<evidence type="ECO:0008006" key="4">
    <source>
        <dbReference type="Google" id="ProtNLM"/>
    </source>
</evidence>
<accession>A0ABU8RL92</accession>
<feature type="signal peptide" evidence="1">
    <location>
        <begin position="1"/>
        <end position="30"/>
    </location>
</feature>
<dbReference type="Proteomes" id="UP001387100">
    <property type="component" value="Unassembled WGS sequence"/>
</dbReference>
<keyword evidence="1" id="KW-0732">Signal</keyword>
<name>A0ABU8RL92_9ACTN</name>
<dbReference type="InterPro" id="IPR012334">
    <property type="entry name" value="Pectin_lyas_fold"/>
</dbReference>
<evidence type="ECO:0000313" key="2">
    <source>
        <dbReference type="EMBL" id="MEJ5945825.1"/>
    </source>
</evidence>
<dbReference type="InterPro" id="IPR011050">
    <property type="entry name" value="Pectin_lyase_fold/virulence"/>
</dbReference>